<reference evidence="1 2" key="1">
    <citation type="submission" date="2016-10" db="EMBL/GenBank/DDBJ databases">
        <authorList>
            <person name="de Groot N.N."/>
        </authorList>
    </citation>
    <scope>NUCLEOTIDE SEQUENCE [LARGE SCALE GENOMIC DNA]</scope>
    <source>
        <strain evidence="1 2">DSM 23399</strain>
    </source>
</reference>
<dbReference type="Proteomes" id="UP000198790">
    <property type="component" value="Unassembled WGS sequence"/>
</dbReference>
<sequence>MELNPPYPLYKGGVDPYSKCIEISYGVIEFSK</sequence>
<evidence type="ECO:0000313" key="1">
    <source>
        <dbReference type="EMBL" id="SFB34049.1"/>
    </source>
</evidence>
<dbReference type="AlphaFoldDB" id="A0A1I1A7T1"/>
<evidence type="ECO:0000313" key="2">
    <source>
        <dbReference type="Proteomes" id="UP000198790"/>
    </source>
</evidence>
<dbReference type="EMBL" id="FOKK01000007">
    <property type="protein sequence ID" value="SFB34049.1"/>
    <property type="molecule type" value="Genomic_DNA"/>
</dbReference>
<accession>A0A1I1A7T1</accession>
<gene>
    <name evidence="1" type="ORF">SAMN04489723_107240</name>
</gene>
<protein>
    <submittedName>
        <fullName evidence="1">Uncharacterized protein</fullName>
    </submittedName>
</protein>
<organism evidence="1 2">
    <name type="scientific">Algoriphagus aquimarinus</name>
    <dbReference type="NCBI Taxonomy" id="237018"/>
    <lineage>
        <taxon>Bacteria</taxon>
        <taxon>Pseudomonadati</taxon>
        <taxon>Bacteroidota</taxon>
        <taxon>Cytophagia</taxon>
        <taxon>Cytophagales</taxon>
        <taxon>Cyclobacteriaceae</taxon>
        <taxon>Algoriphagus</taxon>
    </lineage>
</organism>
<proteinExistence type="predicted"/>
<name>A0A1I1A7T1_9BACT</name>
<keyword evidence="2" id="KW-1185">Reference proteome</keyword>